<feature type="non-terminal residue" evidence="2">
    <location>
        <position position="346"/>
    </location>
</feature>
<name>A0A5J4PNY7_9ZZZZ</name>
<sequence>MIAKISAGNSIFSALTYNQNKVDDGEAKAIFSQKIMENREGICDINSCLCSFEPYLLANKKTEKPVLHVSINPDPKDVLTDEQLSEIAQTYMQKMGYGDQPFIVYKHEDIERRHIHIVSLRVDENGKKIDHNFERRRSMDVCRELERKYGLIPADQKQRQEGTPLKAVKYEDGDVKHQIANVIRSIAKDYHFQSLKEYKALLTLYNVGMEEVRGEAKGKPYQGLIYSALNEKGEKMGNPFKSSLFGKIVGIEDLEKQIEKSAEIIKNKGLKERSKKIITAAMRSCNNRADFEKALEKQGISVLFRTNDDGRIYGATFIDHEQKAVFNGSRLGKEFSANVFNDLFNG</sequence>
<dbReference type="InterPro" id="IPR005094">
    <property type="entry name" value="Endonuclease_MobA/VirD2"/>
</dbReference>
<feature type="domain" description="MobA/VirD2-like nuclease" evidence="1">
    <location>
        <begin position="17"/>
        <end position="151"/>
    </location>
</feature>
<dbReference type="Pfam" id="PF03432">
    <property type="entry name" value="Relaxase"/>
    <property type="match status" value="1"/>
</dbReference>
<gene>
    <name evidence="2" type="ORF">EZS27_037887</name>
</gene>
<accession>A0A5J4PNY7</accession>
<dbReference type="NCBIfam" id="NF041325">
    <property type="entry name" value="Bacteroid_MobB"/>
    <property type="match status" value="1"/>
</dbReference>
<evidence type="ECO:0000313" key="2">
    <source>
        <dbReference type="EMBL" id="KAA6310892.1"/>
    </source>
</evidence>
<comment type="caution">
    <text evidence="2">The sequence shown here is derived from an EMBL/GenBank/DDBJ whole genome shotgun (WGS) entry which is preliminary data.</text>
</comment>
<protein>
    <recommendedName>
        <fullName evidence="1">MobA/VirD2-like nuclease domain-containing protein</fullName>
    </recommendedName>
</protein>
<reference evidence="2" key="1">
    <citation type="submission" date="2019-03" db="EMBL/GenBank/DDBJ databases">
        <title>Single cell metagenomics reveals metabolic interactions within the superorganism composed of flagellate Streblomastix strix and complex community of Bacteroidetes bacteria on its surface.</title>
        <authorList>
            <person name="Treitli S.C."/>
            <person name="Kolisko M."/>
            <person name="Husnik F."/>
            <person name="Keeling P."/>
            <person name="Hampl V."/>
        </authorList>
    </citation>
    <scope>NUCLEOTIDE SEQUENCE</scope>
    <source>
        <strain evidence="2">STM</strain>
    </source>
</reference>
<evidence type="ECO:0000259" key="1">
    <source>
        <dbReference type="Pfam" id="PF03432"/>
    </source>
</evidence>
<organism evidence="2">
    <name type="scientific">termite gut metagenome</name>
    <dbReference type="NCBI Taxonomy" id="433724"/>
    <lineage>
        <taxon>unclassified sequences</taxon>
        <taxon>metagenomes</taxon>
        <taxon>organismal metagenomes</taxon>
    </lineage>
</organism>
<dbReference type="AlphaFoldDB" id="A0A5J4PNY7"/>
<proteinExistence type="predicted"/>
<dbReference type="EMBL" id="SNRY01007203">
    <property type="protein sequence ID" value="KAA6310892.1"/>
    <property type="molecule type" value="Genomic_DNA"/>
</dbReference>